<dbReference type="RefSeq" id="WP_175349090.1">
    <property type="nucleotide sequence ID" value="NZ_JABMCI010000070.1"/>
</dbReference>
<dbReference type="EMBL" id="JABMCI010000070">
    <property type="protein sequence ID" value="NUU19185.1"/>
    <property type="molecule type" value="Genomic_DNA"/>
</dbReference>
<gene>
    <name evidence="2" type="ORF">HP550_18200</name>
</gene>
<accession>A0A7Y6A5D3</accession>
<reference evidence="2 3" key="1">
    <citation type="submission" date="2020-05" db="EMBL/GenBank/DDBJ databases">
        <title>Genome Sequencing of Type Strains.</title>
        <authorList>
            <person name="Lemaire J.F."/>
            <person name="Inderbitzin P."/>
            <person name="Gregorio O.A."/>
            <person name="Collins S.B."/>
            <person name="Wespe N."/>
            <person name="Knight-Connoni V."/>
        </authorList>
    </citation>
    <scope>NUCLEOTIDE SEQUENCE [LARGE SCALE GENOMIC DNA]</scope>
    <source>
        <strain evidence="2 3">ATCC 25174</strain>
    </source>
</reference>
<sequence>MRAIRGKVGVVAALVLALALALSALAGLGTRPTGIPDDGPWAVQLTEPEGDWASCLDDPALTSPTTWQSTVTAVFATGATEADVQRVLDCLSDAMTGGSVQVGTVEPVDA</sequence>
<evidence type="ECO:0000313" key="2">
    <source>
        <dbReference type="EMBL" id="NUU19185.1"/>
    </source>
</evidence>
<evidence type="ECO:0000313" key="3">
    <source>
        <dbReference type="Proteomes" id="UP000565724"/>
    </source>
</evidence>
<dbReference type="Proteomes" id="UP000565724">
    <property type="component" value="Unassembled WGS sequence"/>
</dbReference>
<protein>
    <submittedName>
        <fullName evidence="2">Uncharacterized protein</fullName>
    </submittedName>
</protein>
<proteinExistence type="predicted"/>
<name>A0A7Y6A5D3_9CELL</name>
<feature type="chain" id="PRO_5030629720" evidence="1">
    <location>
        <begin position="27"/>
        <end position="110"/>
    </location>
</feature>
<keyword evidence="1" id="KW-0732">Signal</keyword>
<dbReference type="AlphaFoldDB" id="A0A7Y6A5D3"/>
<organism evidence="2 3">
    <name type="scientific">Cellulomonas humilata</name>
    <dbReference type="NCBI Taxonomy" id="144055"/>
    <lineage>
        <taxon>Bacteria</taxon>
        <taxon>Bacillati</taxon>
        <taxon>Actinomycetota</taxon>
        <taxon>Actinomycetes</taxon>
        <taxon>Micrococcales</taxon>
        <taxon>Cellulomonadaceae</taxon>
        <taxon>Cellulomonas</taxon>
    </lineage>
</organism>
<feature type="signal peptide" evidence="1">
    <location>
        <begin position="1"/>
        <end position="26"/>
    </location>
</feature>
<keyword evidence="3" id="KW-1185">Reference proteome</keyword>
<evidence type="ECO:0000256" key="1">
    <source>
        <dbReference type="SAM" id="SignalP"/>
    </source>
</evidence>
<comment type="caution">
    <text evidence="2">The sequence shown here is derived from an EMBL/GenBank/DDBJ whole genome shotgun (WGS) entry which is preliminary data.</text>
</comment>